<reference evidence="2 3" key="1">
    <citation type="submission" date="2020-08" db="EMBL/GenBank/DDBJ databases">
        <title>Genomic Encyclopedia of Type Strains, Phase IV (KMG-V): Genome sequencing to study the core and pangenomes of soil and plant-associated prokaryotes.</title>
        <authorList>
            <person name="Whitman W."/>
        </authorList>
    </citation>
    <scope>NUCLEOTIDE SEQUENCE [LARGE SCALE GENOMIC DNA]</scope>
    <source>
        <strain evidence="2 3">X5P3</strain>
    </source>
</reference>
<comment type="caution">
    <text evidence="2">The sequence shown here is derived from an EMBL/GenBank/DDBJ whole genome shotgun (WGS) entry which is preliminary data.</text>
</comment>
<dbReference type="Gene3D" id="3.30.1540.10">
    <property type="entry name" value="formyl-coa transferase, domain 3"/>
    <property type="match status" value="1"/>
</dbReference>
<name>A0A7W8EAX1_9BACT</name>
<accession>A0A7W8EAX1</accession>
<dbReference type="PANTHER" id="PTHR48207">
    <property type="entry name" value="SUCCINATE--HYDROXYMETHYLGLUTARATE COA-TRANSFERASE"/>
    <property type="match status" value="1"/>
</dbReference>
<dbReference type="AlphaFoldDB" id="A0A7W8EAX1"/>
<dbReference type="PANTHER" id="PTHR48207:SF4">
    <property type="entry name" value="BLL6097 PROTEIN"/>
    <property type="match status" value="1"/>
</dbReference>
<dbReference type="InterPro" id="IPR023606">
    <property type="entry name" value="CoA-Trfase_III_dom_1_sf"/>
</dbReference>
<dbReference type="SUPFAM" id="SSF89796">
    <property type="entry name" value="CoA-transferase family III (CaiB/BaiF)"/>
    <property type="match status" value="1"/>
</dbReference>
<organism evidence="2 3">
    <name type="scientific">Granulicella mallensis</name>
    <dbReference type="NCBI Taxonomy" id="940614"/>
    <lineage>
        <taxon>Bacteria</taxon>
        <taxon>Pseudomonadati</taxon>
        <taxon>Acidobacteriota</taxon>
        <taxon>Terriglobia</taxon>
        <taxon>Terriglobales</taxon>
        <taxon>Acidobacteriaceae</taxon>
        <taxon>Granulicella</taxon>
    </lineage>
</organism>
<evidence type="ECO:0000313" key="3">
    <source>
        <dbReference type="Proteomes" id="UP000584867"/>
    </source>
</evidence>
<dbReference type="Gene3D" id="3.40.50.10540">
    <property type="entry name" value="Crotonobetainyl-coa:carnitine coa-transferase, domain 1"/>
    <property type="match status" value="1"/>
</dbReference>
<proteinExistence type="predicted"/>
<dbReference type="InterPro" id="IPR050483">
    <property type="entry name" value="CoA-transferase_III_domain"/>
</dbReference>
<protein>
    <submittedName>
        <fullName evidence="2">Crotonobetainyl-CoA:carnitine CoA-transferase CaiB-like acyl-CoA transferase</fullName>
    </submittedName>
</protein>
<evidence type="ECO:0000256" key="1">
    <source>
        <dbReference type="ARBA" id="ARBA00022679"/>
    </source>
</evidence>
<dbReference type="InterPro" id="IPR003673">
    <property type="entry name" value="CoA-Trfase_fam_III"/>
</dbReference>
<sequence length="410" mass="44565">MFERIEFSATPSGPLKGVRIIDLSRLVAGNTLTMTLGDLGADVIKVEPLAGDTLREWRVANIETAWKTYSRNKRSLCLDLRHPDSRDIMLRLIAGAHVMVESFRPGTLESMDLSPELLLAVNPALVLARISGWGQTGPYADRPGFGTLVEGMSGFASMNGFADREPVLPPIYLGDMTAGLYGAIGILAALRHVEVTGGQGQVIDIPLLDPLFSILGPQAANYRLTGKVKPRTGSRSTNSAPRDVYRTADGHWICLSASTQSMTEKLFGAIGRPELTADPRFATNSLRLKNVEALDEIVAGYIGSLTQKDCLEFFQQNGITVGPVYDMADIEQDTHFHARQIIVELPDAEMGTIPVHAISPRLAKTPGGFHRAAPHLGADTRDVLREVGYDRSEIEALELNSIVKPPEKSD</sequence>
<dbReference type="Proteomes" id="UP000584867">
    <property type="component" value="Unassembled WGS sequence"/>
</dbReference>
<dbReference type="RefSeq" id="WP_184259301.1">
    <property type="nucleotide sequence ID" value="NZ_JACHIO010000023.1"/>
</dbReference>
<dbReference type="EMBL" id="JACHIO010000023">
    <property type="protein sequence ID" value="MBB5066063.1"/>
    <property type="molecule type" value="Genomic_DNA"/>
</dbReference>
<dbReference type="Pfam" id="PF02515">
    <property type="entry name" value="CoA_transf_3"/>
    <property type="match status" value="1"/>
</dbReference>
<gene>
    <name evidence="2" type="ORF">HDF15_004435</name>
</gene>
<evidence type="ECO:0000313" key="2">
    <source>
        <dbReference type="EMBL" id="MBB5066063.1"/>
    </source>
</evidence>
<dbReference type="InterPro" id="IPR044855">
    <property type="entry name" value="CoA-Trfase_III_dom3_sf"/>
</dbReference>
<dbReference type="GO" id="GO:0008410">
    <property type="term" value="F:CoA-transferase activity"/>
    <property type="evidence" value="ECO:0007669"/>
    <property type="project" value="TreeGrafter"/>
</dbReference>
<keyword evidence="1 2" id="KW-0808">Transferase</keyword>